<dbReference type="SMART" id="SM00857">
    <property type="entry name" value="Resolvase"/>
    <property type="match status" value="1"/>
</dbReference>
<keyword evidence="1" id="KW-0238">DNA-binding</keyword>
<dbReference type="RefSeq" id="WP_163291092.1">
    <property type="nucleotide sequence ID" value="NZ_JAAGWY010000004.1"/>
</dbReference>
<dbReference type="EMBL" id="JAAGWY010000004">
    <property type="protein sequence ID" value="NEN07626.1"/>
    <property type="molecule type" value="Genomic_DNA"/>
</dbReference>
<sequence>MAIVGYARVARASEQNLLQQVKVLDAAGAQRIFTDNGVSGAIMQRPQLLACLDHLQPGDVLTVWKLDRLGRNTRQILEVIEALRERHVGFRSLTENLDTTGPAGAAMLAIMAAVQHPATPTPDGAPQAAPQTRHAPRAQTTP</sequence>
<dbReference type="PANTHER" id="PTHR30461">
    <property type="entry name" value="DNA-INVERTASE FROM LAMBDOID PROPHAGE"/>
    <property type="match status" value="1"/>
</dbReference>
<dbReference type="PANTHER" id="PTHR30461:SF2">
    <property type="entry name" value="SERINE RECOMBINASE PINE-RELATED"/>
    <property type="match status" value="1"/>
</dbReference>
<dbReference type="Pfam" id="PF00239">
    <property type="entry name" value="Resolvase"/>
    <property type="match status" value="1"/>
</dbReference>
<dbReference type="InterPro" id="IPR036162">
    <property type="entry name" value="Resolvase-like_N_sf"/>
</dbReference>
<dbReference type="AlphaFoldDB" id="A0A6L9Y225"/>
<dbReference type="GO" id="GO:0003677">
    <property type="term" value="F:DNA binding"/>
    <property type="evidence" value="ECO:0007669"/>
    <property type="project" value="UniProtKB-KW"/>
</dbReference>
<dbReference type="PROSITE" id="PS51736">
    <property type="entry name" value="RECOMBINASES_3"/>
    <property type="match status" value="1"/>
</dbReference>
<evidence type="ECO:0000313" key="5">
    <source>
        <dbReference type="EMBL" id="NEN07626.1"/>
    </source>
</evidence>
<dbReference type="SUPFAM" id="SSF53041">
    <property type="entry name" value="Resolvase-like"/>
    <property type="match status" value="1"/>
</dbReference>
<evidence type="ECO:0000313" key="6">
    <source>
        <dbReference type="Proteomes" id="UP000474967"/>
    </source>
</evidence>
<evidence type="ECO:0000256" key="1">
    <source>
        <dbReference type="ARBA" id="ARBA00023125"/>
    </source>
</evidence>
<feature type="domain" description="Resolvase/invertase-type recombinase catalytic" evidence="4">
    <location>
        <begin position="2"/>
        <end position="137"/>
    </location>
</feature>
<evidence type="ECO:0000259" key="4">
    <source>
        <dbReference type="PROSITE" id="PS51736"/>
    </source>
</evidence>
<comment type="caution">
    <text evidence="5">The sequence shown here is derived from an EMBL/GenBank/DDBJ whole genome shotgun (WGS) entry which is preliminary data.</text>
</comment>
<feature type="region of interest" description="Disordered" evidence="3">
    <location>
        <begin position="117"/>
        <end position="142"/>
    </location>
</feature>
<keyword evidence="6" id="KW-1185">Reference proteome</keyword>
<dbReference type="InterPro" id="IPR006119">
    <property type="entry name" value="Resolv_N"/>
</dbReference>
<dbReference type="Gene3D" id="3.40.50.1390">
    <property type="entry name" value="Resolvase, N-terminal catalytic domain"/>
    <property type="match status" value="1"/>
</dbReference>
<evidence type="ECO:0000256" key="3">
    <source>
        <dbReference type="SAM" id="MobiDB-lite"/>
    </source>
</evidence>
<protein>
    <submittedName>
        <fullName evidence="5">Recombinase family protein</fullName>
    </submittedName>
</protein>
<name>A0A6L9Y225_9MICO</name>
<gene>
    <name evidence="5" type="ORF">G3T36_17350</name>
</gene>
<dbReference type="Proteomes" id="UP000474967">
    <property type="component" value="Unassembled WGS sequence"/>
</dbReference>
<proteinExistence type="predicted"/>
<dbReference type="GO" id="GO:0000150">
    <property type="term" value="F:DNA strand exchange activity"/>
    <property type="evidence" value="ECO:0007669"/>
    <property type="project" value="InterPro"/>
</dbReference>
<organism evidence="5 6">
    <name type="scientific">Leifsonia tongyongensis</name>
    <dbReference type="NCBI Taxonomy" id="1268043"/>
    <lineage>
        <taxon>Bacteria</taxon>
        <taxon>Bacillati</taxon>
        <taxon>Actinomycetota</taxon>
        <taxon>Actinomycetes</taxon>
        <taxon>Micrococcales</taxon>
        <taxon>Microbacteriaceae</taxon>
        <taxon>Leifsonia</taxon>
    </lineage>
</organism>
<dbReference type="InterPro" id="IPR050639">
    <property type="entry name" value="SSR_resolvase"/>
</dbReference>
<keyword evidence="2" id="KW-0233">DNA recombination</keyword>
<reference evidence="5 6" key="1">
    <citation type="journal article" date="2014" name="J. Microbiol.">
        <title>Diaminobutyricibacter tongyongensis gen. nov., sp. nov. and Homoserinibacter gongjuensis gen. nov., sp. nov. belong to the family Microbacteriaceae.</title>
        <authorList>
            <person name="Kim S.J."/>
            <person name="Ahn J.H."/>
            <person name="Weon H.Y."/>
            <person name="Hamada M."/>
            <person name="Suzuki K."/>
            <person name="Kwon S.W."/>
        </authorList>
    </citation>
    <scope>NUCLEOTIDE SEQUENCE [LARGE SCALE GENOMIC DNA]</scope>
    <source>
        <strain evidence="5 6">NBRC 108724</strain>
    </source>
</reference>
<dbReference type="CDD" id="cd03768">
    <property type="entry name" value="SR_ResInv"/>
    <property type="match status" value="1"/>
</dbReference>
<evidence type="ECO:0000256" key="2">
    <source>
        <dbReference type="ARBA" id="ARBA00023172"/>
    </source>
</evidence>
<accession>A0A6L9Y225</accession>